<dbReference type="InterPro" id="IPR036987">
    <property type="entry name" value="SRA-YDG_sf"/>
</dbReference>
<evidence type="ECO:0000313" key="2">
    <source>
        <dbReference type="EMBL" id="GMH73414.1"/>
    </source>
</evidence>
<organism evidence="2 3">
    <name type="scientific">Triparma laevis f. longispina</name>
    <dbReference type="NCBI Taxonomy" id="1714387"/>
    <lineage>
        <taxon>Eukaryota</taxon>
        <taxon>Sar</taxon>
        <taxon>Stramenopiles</taxon>
        <taxon>Ochrophyta</taxon>
        <taxon>Bolidophyceae</taxon>
        <taxon>Parmales</taxon>
        <taxon>Triparmaceae</taxon>
        <taxon>Triparma</taxon>
    </lineage>
</organism>
<dbReference type="Pfam" id="PF13532">
    <property type="entry name" value="2OG-FeII_Oxy_2"/>
    <property type="match status" value="1"/>
</dbReference>
<dbReference type="AlphaFoldDB" id="A0A9W7E9N4"/>
<dbReference type="InterPro" id="IPR037151">
    <property type="entry name" value="AlkB-like_sf"/>
</dbReference>
<dbReference type="Gene3D" id="2.30.280.10">
    <property type="entry name" value="SRA-YDG"/>
    <property type="match status" value="1"/>
</dbReference>
<dbReference type="InterPro" id="IPR027450">
    <property type="entry name" value="AlkB-like"/>
</dbReference>
<dbReference type="EMBL" id="BRXW01000673">
    <property type="protein sequence ID" value="GMH73414.1"/>
    <property type="molecule type" value="Genomic_DNA"/>
</dbReference>
<sequence>MDSNRNRSIGRIRTWNNAFYCWRPWCTIPEQAEQGTPQNVSYSQASQVNNTKIIKIKLRRGSVLKFFPGIISPSDLPPLQKAMEKCQLYRQYERKKGIKEPRVHVLLSSTARMQPNMGYRYHSIKMIPEPLDLVPGFEVLSEKYAKLMSLPNDTWNIGVDLIVYRDGNDSMGFHSDDNQGETSVLAVVVECEDSRPVHIKPHDKIAKQEGDEQVQLFVRQGDAYELDAGCQAGYEHSLPKKEKSHKRRMVAIFKQGDQRFLAKDSGVSVKTSATSSPTTNQYPWVKNLQGEFFDCLKPAQKRSPVTFGHISPFAEGSISLRMNLYNARLCSDQRGVNGNVKLGADALVFSRNDPNLRETDGFTWVRYTSKRSEGGASMAKSYLDGSPIRVLRSSNLKASLFAPIKKNKEAISAVYRYDGLYTIILMIDNEGKVTISPPGPKSGEHVPEFTFFLQRNPTRQEVFDFEFKENQPFQLGEFGFFSSLVPEFCNAKSDIQLWTEIQTTNGVKKSELQEIPSVPCPAISSLLDLKKLRNYRETTEKLYLAPISMLIANNVEITAKTFISSFKVCVKAAGESEALVLAAREVHMTHFEQAATSAVDSELIRFNPAFLNAESVSELRAVMNVCFREVKNWSKAGPCVVKALVKGAEKITKKGRYERE</sequence>
<protein>
    <recommendedName>
        <fullName evidence="1">Alpha-ketoglutarate-dependent dioxygenase AlkB-like domain-containing protein</fullName>
    </recommendedName>
</protein>
<name>A0A9W7E9N4_9STRA</name>
<comment type="caution">
    <text evidence="2">The sequence shown here is derived from an EMBL/GenBank/DDBJ whole genome shotgun (WGS) entry which is preliminary data.</text>
</comment>
<accession>A0A9W7E9N4</accession>
<dbReference type="InterPro" id="IPR015947">
    <property type="entry name" value="PUA-like_sf"/>
</dbReference>
<proteinExistence type="predicted"/>
<reference evidence="3" key="1">
    <citation type="journal article" date="2023" name="Commun. Biol.">
        <title>Genome analysis of Parmales, the sister group of diatoms, reveals the evolutionary specialization of diatoms from phago-mixotrophs to photoautotrophs.</title>
        <authorList>
            <person name="Ban H."/>
            <person name="Sato S."/>
            <person name="Yoshikawa S."/>
            <person name="Yamada K."/>
            <person name="Nakamura Y."/>
            <person name="Ichinomiya M."/>
            <person name="Sato N."/>
            <person name="Blanc-Mathieu R."/>
            <person name="Endo H."/>
            <person name="Kuwata A."/>
            <person name="Ogata H."/>
        </authorList>
    </citation>
    <scope>NUCLEOTIDE SEQUENCE [LARGE SCALE GENOMIC DNA]</scope>
    <source>
        <strain evidence="3">NIES 3700</strain>
    </source>
</reference>
<dbReference type="Gene3D" id="2.60.120.590">
    <property type="entry name" value="Alpha-ketoglutarate-dependent dioxygenase AlkB-like"/>
    <property type="match status" value="1"/>
</dbReference>
<gene>
    <name evidence="2" type="ORF">TrLO_g14715</name>
</gene>
<dbReference type="OrthoDB" id="206288at2759"/>
<dbReference type="SUPFAM" id="SSF88697">
    <property type="entry name" value="PUA domain-like"/>
    <property type="match status" value="1"/>
</dbReference>
<evidence type="ECO:0000259" key="1">
    <source>
        <dbReference type="Pfam" id="PF13532"/>
    </source>
</evidence>
<evidence type="ECO:0000313" key="3">
    <source>
        <dbReference type="Proteomes" id="UP001165122"/>
    </source>
</evidence>
<dbReference type="Proteomes" id="UP001165122">
    <property type="component" value="Unassembled WGS sequence"/>
</dbReference>
<dbReference type="SUPFAM" id="SSF51197">
    <property type="entry name" value="Clavaminate synthase-like"/>
    <property type="match status" value="1"/>
</dbReference>
<keyword evidence="3" id="KW-1185">Reference proteome</keyword>
<feature type="domain" description="Alpha-ketoglutarate-dependent dioxygenase AlkB-like" evidence="1">
    <location>
        <begin position="67"/>
        <end position="246"/>
    </location>
</feature>